<dbReference type="AlphaFoldDB" id="A0A915IZ07"/>
<name>A0A915IZ07_ROMCU</name>
<keyword evidence="1" id="KW-1185">Reference proteome</keyword>
<organism evidence="1 2">
    <name type="scientific">Romanomermis culicivorax</name>
    <name type="common">Nematode worm</name>
    <dbReference type="NCBI Taxonomy" id="13658"/>
    <lineage>
        <taxon>Eukaryota</taxon>
        <taxon>Metazoa</taxon>
        <taxon>Ecdysozoa</taxon>
        <taxon>Nematoda</taxon>
        <taxon>Enoplea</taxon>
        <taxon>Dorylaimia</taxon>
        <taxon>Mermithida</taxon>
        <taxon>Mermithoidea</taxon>
        <taxon>Mermithidae</taxon>
        <taxon>Romanomermis</taxon>
    </lineage>
</organism>
<reference evidence="2" key="1">
    <citation type="submission" date="2022-11" db="UniProtKB">
        <authorList>
            <consortium name="WormBaseParasite"/>
        </authorList>
    </citation>
    <scope>IDENTIFICATION</scope>
</reference>
<sequence>KRKNSINEQNSAIDKGKLGPEALLVADPGDLDIIKYAEFQISVFLTNGHSVDPWARMVTYEIPVLL</sequence>
<evidence type="ECO:0000313" key="2">
    <source>
        <dbReference type="WBParaSite" id="nRc.2.0.1.t18943-RA"/>
    </source>
</evidence>
<protein>
    <submittedName>
        <fullName evidence="2">Uncharacterized protein</fullName>
    </submittedName>
</protein>
<accession>A0A915IZ07</accession>
<proteinExistence type="predicted"/>
<dbReference type="Proteomes" id="UP000887565">
    <property type="component" value="Unplaced"/>
</dbReference>
<evidence type="ECO:0000313" key="1">
    <source>
        <dbReference type="Proteomes" id="UP000887565"/>
    </source>
</evidence>
<dbReference type="WBParaSite" id="nRc.2.0.1.t18943-RA">
    <property type="protein sequence ID" value="nRc.2.0.1.t18943-RA"/>
    <property type="gene ID" value="nRc.2.0.1.g18943"/>
</dbReference>